<organism evidence="2 3">
    <name type="scientific">Pseudobdellovibrio exovorus JSS</name>
    <dbReference type="NCBI Taxonomy" id="1184267"/>
    <lineage>
        <taxon>Bacteria</taxon>
        <taxon>Pseudomonadati</taxon>
        <taxon>Bdellovibrionota</taxon>
        <taxon>Bdellovibrionia</taxon>
        <taxon>Bdellovibrionales</taxon>
        <taxon>Pseudobdellovibrionaceae</taxon>
        <taxon>Pseudobdellovibrio</taxon>
    </lineage>
</organism>
<dbReference type="HOGENOM" id="CLU_1341093_0_0_7"/>
<dbReference type="PATRIC" id="fig|1184267.3.peg.1806"/>
<protein>
    <recommendedName>
        <fullName evidence="4">HEAT repeat domain-containing protein</fullName>
    </recommendedName>
</protein>
<dbReference type="OrthoDB" id="5291511at2"/>
<evidence type="ECO:0000256" key="1">
    <source>
        <dbReference type="SAM" id="SignalP"/>
    </source>
</evidence>
<dbReference type="eggNOG" id="COG1413">
    <property type="taxonomic scope" value="Bacteria"/>
</dbReference>
<feature type="chain" id="PRO_5004060177" description="HEAT repeat domain-containing protein" evidence="1">
    <location>
        <begin position="20"/>
        <end position="204"/>
    </location>
</feature>
<dbReference type="KEGG" id="bex:A11Q_1785"/>
<gene>
    <name evidence="2" type="ORF">A11Q_1785</name>
</gene>
<dbReference type="Proteomes" id="UP000012040">
    <property type="component" value="Chromosome"/>
</dbReference>
<name>M4VDA9_9BACT</name>
<evidence type="ECO:0008006" key="4">
    <source>
        <dbReference type="Google" id="ProtNLM"/>
    </source>
</evidence>
<proteinExistence type="predicted"/>
<dbReference type="AlphaFoldDB" id="M4VDA9"/>
<dbReference type="STRING" id="1184267.A11Q_1785"/>
<accession>M4VDA9</accession>
<dbReference type="InterPro" id="IPR011989">
    <property type="entry name" value="ARM-like"/>
</dbReference>
<keyword evidence="3" id="KW-1185">Reference proteome</keyword>
<sequence>MRQMIVVLLLGLYAGAAHTANFQTYINSAGNKQLNMNERWSSLVKAAEVATAGQLGQIKEFSDHSEWFMRNAALVALKKINQQEARQEARKLIKDKALVVRSAAVDILAEDLVASDDRRLLMEELNQDYNFNKKSSLWIRQQILEKLSDTATASDRQFFAKTLFDADKNLAELSARTLAKIDGQGSETKSLQQWQKLVKERNWL</sequence>
<dbReference type="SUPFAM" id="SSF48371">
    <property type="entry name" value="ARM repeat"/>
    <property type="match status" value="1"/>
</dbReference>
<dbReference type="InterPro" id="IPR016024">
    <property type="entry name" value="ARM-type_fold"/>
</dbReference>
<reference evidence="2 3" key="1">
    <citation type="journal article" date="2013" name="ISME J.">
        <title>By their genes ye shall know them: genomic signatures of predatory bacteria.</title>
        <authorList>
            <person name="Pasternak Z."/>
            <person name="Pietrokovski S."/>
            <person name="Rotem O."/>
            <person name="Gophna U."/>
            <person name="Lurie-Weinberger M.N."/>
            <person name="Jurkevitch E."/>
        </authorList>
    </citation>
    <scope>NUCLEOTIDE SEQUENCE [LARGE SCALE GENOMIC DNA]</scope>
    <source>
        <strain evidence="2 3">JSS</strain>
    </source>
</reference>
<evidence type="ECO:0000313" key="3">
    <source>
        <dbReference type="Proteomes" id="UP000012040"/>
    </source>
</evidence>
<dbReference type="EMBL" id="CP003537">
    <property type="protein sequence ID" value="AGH96001.1"/>
    <property type="molecule type" value="Genomic_DNA"/>
</dbReference>
<feature type="signal peptide" evidence="1">
    <location>
        <begin position="1"/>
        <end position="19"/>
    </location>
</feature>
<keyword evidence="1" id="KW-0732">Signal</keyword>
<evidence type="ECO:0000313" key="2">
    <source>
        <dbReference type="EMBL" id="AGH96001.1"/>
    </source>
</evidence>
<dbReference type="RefSeq" id="WP_015470491.1">
    <property type="nucleotide sequence ID" value="NC_020813.1"/>
</dbReference>
<dbReference type="Gene3D" id="1.25.10.10">
    <property type="entry name" value="Leucine-rich Repeat Variant"/>
    <property type="match status" value="1"/>
</dbReference>